<dbReference type="eggNOG" id="KOG0504">
    <property type="taxonomic scope" value="Eukaryota"/>
</dbReference>
<reference evidence="4" key="1">
    <citation type="submission" date="2006-10" db="EMBL/GenBank/DDBJ databases">
        <authorList>
            <person name="Amadeo P."/>
            <person name="Zhao Q."/>
            <person name="Wortman J."/>
            <person name="Fraser-Liggett C."/>
            <person name="Carlton J."/>
        </authorList>
    </citation>
    <scope>NUCLEOTIDE SEQUENCE</scope>
    <source>
        <strain evidence="4">G3</strain>
    </source>
</reference>
<evidence type="ECO:0000256" key="2">
    <source>
        <dbReference type="ARBA" id="ARBA00023043"/>
    </source>
</evidence>
<keyword evidence="1" id="KW-0677">Repeat</keyword>
<dbReference type="VEuPathDB" id="TrichDB:TVAG_028830"/>
<name>A2E0D0_TRIV3</name>
<sequence length="180" mass="20452">MTEEEKLPYVKAVEQESIIQNLKDSNDFEDIYNYLDLLSSQGYQKVMLRACEEGLWKKLNRSGLPFIRGNVLHEACERGNLRLVKSLIECGCDKESLDSHERTPLIIAARSGHLEIVNYLVYVGANLEANDEFQYTPLLAASTKSNNQDVIESLIFVGADKEAKNQHGETYKEIKPMLKI</sequence>
<dbReference type="Pfam" id="PF12796">
    <property type="entry name" value="Ank_2"/>
    <property type="match status" value="1"/>
</dbReference>
<dbReference type="RefSeq" id="XP_001326153.1">
    <property type="nucleotide sequence ID" value="XM_001326118.1"/>
</dbReference>
<organism evidence="4 5">
    <name type="scientific">Trichomonas vaginalis (strain ATCC PRA-98 / G3)</name>
    <dbReference type="NCBI Taxonomy" id="412133"/>
    <lineage>
        <taxon>Eukaryota</taxon>
        <taxon>Metamonada</taxon>
        <taxon>Parabasalia</taxon>
        <taxon>Trichomonadida</taxon>
        <taxon>Trichomonadidae</taxon>
        <taxon>Trichomonas</taxon>
    </lineage>
</organism>
<evidence type="ECO:0000313" key="5">
    <source>
        <dbReference type="Proteomes" id="UP000001542"/>
    </source>
</evidence>
<keyword evidence="2 3" id="KW-0040">ANK repeat</keyword>
<accession>A2E0D0</accession>
<evidence type="ECO:0000313" key="4">
    <source>
        <dbReference type="EMBL" id="EAY13930.1"/>
    </source>
</evidence>
<dbReference type="AlphaFoldDB" id="A2E0D0"/>
<reference evidence="4" key="2">
    <citation type="journal article" date="2007" name="Science">
        <title>Draft genome sequence of the sexually transmitted pathogen Trichomonas vaginalis.</title>
        <authorList>
            <person name="Carlton J.M."/>
            <person name="Hirt R.P."/>
            <person name="Silva J.C."/>
            <person name="Delcher A.L."/>
            <person name="Schatz M."/>
            <person name="Zhao Q."/>
            <person name="Wortman J.R."/>
            <person name="Bidwell S.L."/>
            <person name="Alsmark U.C.M."/>
            <person name="Besteiro S."/>
            <person name="Sicheritz-Ponten T."/>
            <person name="Noel C.J."/>
            <person name="Dacks J.B."/>
            <person name="Foster P.G."/>
            <person name="Simillion C."/>
            <person name="Van de Peer Y."/>
            <person name="Miranda-Saavedra D."/>
            <person name="Barton G.J."/>
            <person name="Westrop G.D."/>
            <person name="Mueller S."/>
            <person name="Dessi D."/>
            <person name="Fiori P.L."/>
            <person name="Ren Q."/>
            <person name="Paulsen I."/>
            <person name="Zhang H."/>
            <person name="Bastida-Corcuera F.D."/>
            <person name="Simoes-Barbosa A."/>
            <person name="Brown M.T."/>
            <person name="Hayes R.D."/>
            <person name="Mukherjee M."/>
            <person name="Okumura C.Y."/>
            <person name="Schneider R."/>
            <person name="Smith A.J."/>
            <person name="Vanacova S."/>
            <person name="Villalvazo M."/>
            <person name="Haas B.J."/>
            <person name="Pertea M."/>
            <person name="Feldblyum T.V."/>
            <person name="Utterback T.R."/>
            <person name="Shu C.L."/>
            <person name="Osoegawa K."/>
            <person name="de Jong P.J."/>
            <person name="Hrdy I."/>
            <person name="Horvathova L."/>
            <person name="Zubacova Z."/>
            <person name="Dolezal P."/>
            <person name="Malik S.B."/>
            <person name="Logsdon J.M. Jr."/>
            <person name="Henze K."/>
            <person name="Gupta A."/>
            <person name="Wang C.C."/>
            <person name="Dunne R.L."/>
            <person name="Upcroft J.A."/>
            <person name="Upcroft P."/>
            <person name="White O."/>
            <person name="Salzberg S.L."/>
            <person name="Tang P."/>
            <person name="Chiu C.-H."/>
            <person name="Lee Y.-S."/>
            <person name="Embley T.M."/>
            <person name="Coombs G.H."/>
            <person name="Mottram J.C."/>
            <person name="Tachezy J."/>
            <person name="Fraser-Liggett C.M."/>
            <person name="Johnson P.J."/>
        </authorList>
    </citation>
    <scope>NUCLEOTIDE SEQUENCE [LARGE SCALE GENOMIC DNA]</scope>
    <source>
        <strain evidence="4">G3</strain>
    </source>
</reference>
<dbReference type="PANTHER" id="PTHR24188:SF29">
    <property type="entry name" value="GH09064P"/>
    <property type="match status" value="1"/>
</dbReference>
<dbReference type="STRING" id="5722.A2E0D0"/>
<evidence type="ECO:0000256" key="3">
    <source>
        <dbReference type="PROSITE-ProRule" id="PRU00023"/>
    </source>
</evidence>
<feature type="repeat" description="ANK" evidence="3">
    <location>
        <begin position="72"/>
        <end position="99"/>
    </location>
</feature>
<gene>
    <name evidence="4" type="ORF">TVAG_028830</name>
</gene>
<keyword evidence="5" id="KW-1185">Reference proteome</keyword>
<dbReference type="InterPro" id="IPR036770">
    <property type="entry name" value="Ankyrin_rpt-contain_sf"/>
</dbReference>
<dbReference type="OrthoDB" id="539213at2759"/>
<dbReference type="EMBL" id="DS113278">
    <property type="protein sequence ID" value="EAY13930.1"/>
    <property type="molecule type" value="Genomic_DNA"/>
</dbReference>
<dbReference type="SUPFAM" id="SSF48403">
    <property type="entry name" value="Ankyrin repeat"/>
    <property type="match status" value="1"/>
</dbReference>
<dbReference type="InterPro" id="IPR002110">
    <property type="entry name" value="Ankyrin_rpt"/>
</dbReference>
<protein>
    <submittedName>
        <fullName evidence="4">Uncharacterized protein</fullName>
    </submittedName>
</protein>
<dbReference type="InParanoid" id="A2E0D0"/>
<dbReference type="VEuPathDB" id="TrichDB:TVAGG3_0556330"/>
<feature type="repeat" description="ANK" evidence="3">
    <location>
        <begin position="100"/>
        <end position="132"/>
    </location>
</feature>
<dbReference type="SMART" id="SM00248">
    <property type="entry name" value="ANK"/>
    <property type="match status" value="3"/>
</dbReference>
<dbReference type="Proteomes" id="UP000001542">
    <property type="component" value="Unassembled WGS sequence"/>
</dbReference>
<dbReference type="PROSITE" id="PS50297">
    <property type="entry name" value="ANK_REP_REGION"/>
    <property type="match status" value="1"/>
</dbReference>
<dbReference type="PANTHER" id="PTHR24188">
    <property type="entry name" value="ANKYRIN REPEAT PROTEIN"/>
    <property type="match status" value="1"/>
</dbReference>
<dbReference type="SMR" id="A2E0D0"/>
<proteinExistence type="predicted"/>
<evidence type="ECO:0000256" key="1">
    <source>
        <dbReference type="ARBA" id="ARBA00022737"/>
    </source>
</evidence>
<dbReference type="Gene3D" id="1.25.40.20">
    <property type="entry name" value="Ankyrin repeat-containing domain"/>
    <property type="match status" value="1"/>
</dbReference>
<dbReference type="KEGG" id="tva:4771917"/>
<dbReference type="PROSITE" id="PS50088">
    <property type="entry name" value="ANK_REPEAT"/>
    <property type="match status" value="2"/>
</dbReference>